<evidence type="ECO:0000259" key="5">
    <source>
        <dbReference type="Pfam" id="PF03015"/>
    </source>
</evidence>
<dbReference type="AlphaFoldDB" id="A0A8D9A6M4"/>
<comment type="catalytic activity">
    <reaction evidence="4">
        <text>a long-chain fatty acyl-CoA + 2 NADPH + 2 H(+) = a long-chain primary fatty alcohol + 2 NADP(+) + CoA</text>
        <dbReference type="Rhea" id="RHEA:52716"/>
        <dbReference type="ChEBI" id="CHEBI:15378"/>
        <dbReference type="ChEBI" id="CHEBI:57287"/>
        <dbReference type="ChEBI" id="CHEBI:57783"/>
        <dbReference type="ChEBI" id="CHEBI:58349"/>
        <dbReference type="ChEBI" id="CHEBI:77396"/>
        <dbReference type="ChEBI" id="CHEBI:83139"/>
        <dbReference type="EC" id="1.2.1.84"/>
    </reaction>
</comment>
<dbReference type="EMBL" id="HBUF01553829">
    <property type="protein sequence ID" value="CAG6759819.1"/>
    <property type="molecule type" value="Transcribed_RNA"/>
</dbReference>
<feature type="transmembrane region" description="Helical" evidence="4">
    <location>
        <begin position="243"/>
        <end position="261"/>
    </location>
</feature>
<evidence type="ECO:0000259" key="6">
    <source>
        <dbReference type="Pfam" id="PF07993"/>
    </source>
</evidence>
<dbReference type="GO" id="GO:0005777">
    <property type="term" value="C:peroxisome"/>
    <property type="evidence" value="ECO:0007669"/>
    <property type="project" value="TreeGrafter"/>
</dbReference>
<organism evidence="7">
    <name type="scientific">Cacopsylla melanoneura</name>
    <dbReference type="NCBI Taxonomy" id="428564"/>
    <lineage>
        <taxon>Eukaryota</taxon>
        <taxon>Metazoa</taxon>
        <taxon>Ecdysozoa</taxon>
        <taxon>Arthropoda</taxon>
        <taxon>Hexapoda</taxon>
        <taxon>Insecta</taxon>
        <taxon>Pterygota</taxon>
        <taxon>Neoptera</taxon>
        <taxon>Paraneoptera</taxon>
        <taxon>Hemiptera</taxon>
        <taxon>Sternorrhyncha</taxon>
        <taxon>Psylloidea</taxon>
        <taxon>Psyllidae</taxon>
        <taxon>Psyllinae</taxon>
        <taxon>Cacopsylla</taxon>
    </lineage>
</organism>
<dbReference type="Pfam" id="PF03015">
    <property type="entry name" value="Sterile"/>
    <property type="match status" value="1"/>
</dbReference>
<dbReference type="CDD" id="cd09071">
    <property type="entry name" value="FAR_C"/>
    <property type="match status" value="1"/>
</dbReference>
<evidence type="ECO:0000256" key="2">
    <source>
        <dbReference type="ARBA" id="ARBA00022516"/>
    </source>
</evidence>
<feature type="transmembrane region" description="Helical" evidence="4">
    <location>
        <begin position="206"/>
        <end position="231"/>
    </location>
</feature>
<dbReference type="InterPro" id="IPR026055">
    <property type="entry name" value="FAR"/>
</dbReference>
<evidence type="ECO:0000313" key="7">
    <source>
        <dbReference type="EMBL" id="CAG6759819.1"/>
    </source>
</evidence>
<feature type="transmembrane region" description="Helical" evidence="4">
    <location>
        <begin position="329"/>
        <end position="353"/>
    </location>
</feature>
<dbReference type="EMBL" id="HBUF01553827">
    <property type="protein sequence ID" value="CAG6759817.1"/>
    <property type="molecule type" value="Transcribed_RNA"/>
</dbReference>
<dbReference type="PANTHER" id="PTHR11011:SF60">
    <property type="entry name" value="FATTY ACYL-COA REDUCTASE-RELATED"/>
    <property type="match status" value="1"/>
</dbReference>
<keyword evidence="4" id="KW-0521">NADP</keyword>
<keyword evidence="2 4" id="KW-0444">Lipid biosynthesis</keyword>
<evidence type="ECO:0000256" key="4">
    <source>
        <dbReference type="RuleBase" id="RU363097"/>
    </source>
</evidence>
<keyword evidence="4" id="KW-0560">Oxidoreductase</keyword>
<proteinExistence type="inferred from homology"/>
<name>A0A8D9A6M4_9HEMI</name>
<accession>A0A8D9A6M4</accession>
<comment type="similarity">
    <text evidence="1 4">Belongs to the fatty acyl-CoA reductase family.</text>
</comment>
<protein>
    <recommendedName>
        <fullName evidence="4">Fatty acyl-CoA reductase</fullName>
        <ecNumber evidence="4">1.2.1.84</ecNumber>
    </recommendedName>
</protein>
<evidence type="ECO:0000256" key="3">
    <source>
        <dbReference type="ARBA" id="ARBA00023098"/>
    </source>
</evidence>
<dbReference type="EMBL" id="HBUF01553828">
    <property type="protein sequence ID" value="CAG6759818.1"/>
    <property type="molecule type" value="Transcribed_RNA"/>
</dbReference>
<evidence type="ECO:0000256" key="1">
    <source>
        <dbReference type="ARBA" id="ARBA00005928"/>
    </source>
</evidence>
<dbReference type="PANTHER" id="PTHR11011">
    <property type="entry name" value="MALE STERILITY PROTEIN 2-RELATED"/>
    <property type="match status" value="1"/>
</dbReference>
<keyword evidence="3 4" id="KW-0443">Lipid metabolism</keyword>
<dbReference type="GO" id="GO:0035336">
    <property type="term" value="P:long-chain fatty-acyl-CoA metabolic process"/>
    <property type="evidence" value="ECO:0007669"/>
    <property type="project" value="TreeGrafter"/>
</dbReference>
<comment type="function">
    <text evidence="4">Catalyzes the reduction of fatty acyl-CoA to fatty alcohols.</text>
</comment>
<dbReference type="Pfam" id="PF07993">
    <property type="entry name" value="NAD_binding_4"/>
    <property type="match status" value="1"/>
</dbReference>
<feature type="domain" description="Thioester reductase (TE)" evidence="6">
    <location>
        <begin position="1"/>
        <end position="144"/>
    </location>
</feature>
<keyword evidence="4" id="KW-0472">Membrane</keyword>
<dbReference type="GO" id="GO:0102965">
    <property type="term" value="F:alcohol-forming long-chain fatty acyl-CoA reductase activity"/>
    <property type="evidence" value="ECO:0007669"/>
    <property type="project" value="UniProtKB-EC"/>
</dbReference>
<sequence length="361" mass="42474">MKHLKSFVYVSTAYSNCDRKHIEEKFYEPVLNDEETITLLQHTKRHEQYIMEPIIRAHKPNSYIFTKSISEDIVRQNMQDLPLVVVRPSIVMPTLEEPMSYWLRNYNGFLSLVAGSGLGIIQVFHYTKTIKADFTPGDLTANCILAVGWHKATQPASPQIYNCVGSDSNVLVDEMVHETRRYYLASKEAVSKLVWKSHIVHAENTYLLFFLYYILHVIPGLFFSLAELYLNRKPIIMKIYRKFFLFNTMVRYFACNEWLFANDNTTSLLTRLNPRDRELFDFDMGSVSWLKFCSVLYRCVALYIIKDYTPYPKEVYKKKMRFIDPVDKAIVCSFKFLQFYLLLTVARIVYSFLYSNVLCTY</sequence>
<dbReference type="GO" id="GO:0080019">
    <property type="term" value="F:alcohol-forming very long-chain fatty acyl-CoA reductase activity"/>
    <property type="evidence" value="ECO:0007669"/>
    <property type="project" value="InterPro"/>
</dbReference>
<keyword evidence="4" id="KW-1133">Transmembrane helix</keyword>
<dbReference type="InterPro" id="IPR036291">
    <property type="entry name" value="NAD(P)-bd_dom_sf"/>
</dbReference>
<feature type="domain" description="Fatty acyl-CoA reductase C-terminal" evidence="5">
    <location>
        <begin position="215"/>
        <end position="307"/>
    </location>
</feature>
<dbReference type="EC" id="1.2.1.84" evidence="4"/>
<keyword evidence="4" id="KW-0812">Transmembrane</keyword>
<dbReference type="InterPro" id="IPR033640">
    <property type="entry name" value="FAR_C"/>
</dbReference>
<dbReference type="InterPro" id="IPR013120">
    <property type="entry name" value="FAR_NAD-bd"/>
</dbReference>
<dbReference type="SUPFAM" id="SSF51735">
    <property type="entry name" value="NAD(P)-binding Rossmann-fold domains"/>
    <property type="match status" value="1"/>
</dbReference>
<dbReference type="Gene3D" id="3.40.50.720">
    <property type="entry name" value="NAD(P)-binding Rossmann-like Domain"/>
    <property type="match status" value="1"/>
</dbReference>
<reference evidence="7" key="1">
    <citation type="submission" date="2021-05" db="EMBL/GenBank/DDBJ databases">
        <authorList>
            <person name="Alioto T."/>
            <person name="Alioto T."/>
            <person name="Gomez Garrido J."/>
        </authorList>
    </citation>
    <scope>NUCLEOTIDE SEQUENCE</scope>
</reference>